<dbReference type="RefSeq" id="WP_328966167.1">
    <property type="nucleotide sequence ID" value="NZ_CP108090.1"/>
</dbReference>
<dbReference type="EMBL" id="CP108090">
    <property type="protein sequence ID" value="WUQ18221.1"/>
    <property type="molecule type" value="Genomic_DNA"/>
</dbReference>
<feature type="region of interest" description="Disordered" evidence="1">
    <location>
        <begin position="136"/>
        <end position="176"/>
    </location>
</feature>
<evidence type="ECO:0000313" key="2">
    <source>
        <dbReference type="EMBL" id="WUQ18221.1"/>
    </source>
</evidence>
<protein>
    <submittedName>
        <fullName evidence="2">Uncharacterized protein</fullName>
    </submittedName>
</protein>
<evidence type="ECO:0000256" key="1">
    <source>
        <dbReference type="SAM" id="MobiDB-lite"/>
    </source>
</evidence>
<sequence>MTAAARVFVNEGTFGILDAGEIPIETADWSQGLLVALEQGVLVVTGINTGGVQVWVRALDEAPPPEAGSWEETARSRICAPEGQLRVESLTHGPDQHLPLLSAGGPGWYEVEVKARGRSLAPDGCHARSGEHYLITAWPSPDRSPFPARKPRAGEQEEDPQAAERRQRLLRGGGPT</sequence>
<keyword evidence="3" id="KW-1185">Reference proteome</keyword>
<organism evidence="2 3">
    <name type="scientific">Streptomyces virginiae</name>
    <name type="common">Streptomyces cinnamonensis</name>
    <dbReference type="NCBI Taxonomy" id="1961"/>
    <lineage>
        <taxon>Bacteria</taxon>
        <taxon>Bacillati</taxon>
        <taxon>Actinomycetota</taxon>
        <taxon>Actinomycetes</taxon>
        <taxon>Kitasatosporales</taxon>
        <taxon>Streptomycetaceae</taxon>
        <taxon>Streptomyces</taxon>
    </lineage>
</organism>
<proteinExistence type="predicted"/>
<dbReference type="Proteomes" id="UP001432039">
    <property type="component" value="Chromosome"/>
</dbReference>
<name>A0ABZ1TT98_STRVG</name>
<evidence type="ECO:0000313" key="3">
    <source>
        <dbReference type="Proteomes" id="UP001432039"/>
    </source>
</evidence>
<gene>
    <name evidence="2" type="ORF">OG517_39975</name>
</gene>
<accession>A0ABZ1TT98</accession>
<reference evidence="2" key="1">
    <citation type="submission" date="2022-10" db="EMBL/GenBank/DDBJ databases">
        <title>The complete genomes of actinobacterial strains from the NBC collection.</title>
        <authorList>
            <person name="Joergensen T.S."/>
            <person name="Alvarez Arevalo M."/>
            <person name="Sterndorff E.B."/>
            <person name="Faurdal D."/>
            <person name="Vuksanovic O."/>
            <person name="Mourched A.-S."/>
            <person name="Charusanti P."/>
            <person name="Shaw S."/>
            <person name="Blin K."/>
            <person name="Weber T."/>
        </authorList>
    </citation>
    <scope>NUCLEOTIDE SEQUENCE</scope>
    <source>
        <strain evidence="2">NBC_00248</strain>
    </source>
</reference>